<dbReference type="GO" id="GO:0006351">
    <property type="term" value="P:DNA-templated transcription"/>
    <property type="evidence" value="ECO:0007669"/>
    <property type="project" value="TreeGrafter"/>
</dbReference>
<evidence type="ECO:0000256" key="2">
    <source>
        <dbReference type="ARBA" id="ARBA00023015"/>
    </source>
</evidence>
<dbReference type="AlphaFoldDB" id="A0A6M8M3N0"/>
<evidence type="ECO:0000313" key="6">
    <source>
        <dbReference type="EMBL" id="QKF49559.1"/>
    </source>
</evidence>
<dbReference type="PANTHER" id="PTHR30537">
    <property type="entry name" value="HTH-TYPE TRANSCRIPTIONAL REGULATOR"/>
    <property type="match status" value="1"/>
</dbReference>
<proteinExistence type="inferred from homology"/>
<dbReference type="FunFam" id="1.10.10.10:FF:000001">
    <property type="entry name" value="LysR family transcriptional regulator"/>
    <property type="match status" value="1"/>
</dbReference>
<dbReference type="CDD" id="cd08432">
    <property type="entry name" value="PBP2_GcdR_TrpI_HvrB_AmpR_like"/>
    <property type="match status" value="1"/>
</dbReference>
<dbReference type="InterPro" id="IPR058163">
    <property type="entry name" value="LysR-type_TF_proteobact-type"/>
</dbReference>
<dbReference type="GO" id="GO:0043565">
    <property type="term" value="F:sequence-specific DNA binding"/>
    <property type="evidence" value="ECO:0007669"/>
    <property type="project" value="TreeGrafter"/>
</dbReference>
<dbReference type="Gene3D" id="1.10.10.10">
    <property type="entry name" value="Winged helix-like DNA-binding domain superfamily/Winged helix DNA-binding domain"/>
    <property type="match status" value="1"/>
</dbReference>
<dbReference type="SUPFAM" id="SSF46785">
    <property type="entry name" value="Winged helix' DNA-binding domain"/>
    <property type="match status" value="1"/>
</dbReference>
<protein>
    <submittedName>
        <fullName evidence="6">Glycine cleavage system transcriptional activator</fullName>
    </submittedName>
</protein>
<dbReference type="InterPro" id="IPR036390">
    <property type="entry name" value="WH_DNA-bd_sf"/>
</dbReference>
<comment type="similarity">
    <text evidence="1">Belongs to the LysR transcriptional regulatory family.</text>
</comment>
<gene>
    <name evidence="6" type="ORF">FX982_00479</name>
</gene>
<dbReference type="EMBL" id="CP053746">
    <property type="protein sequence ID" value="QKF49559.1"/>
    <property type="molecule type" value="Genomic_DNA"/>
</dbReference>
<reference evidence="7" key="1">
    <citation type="submission" date="2019-12" db="EMBL/GenBank/DDBJ databases">
        <title>Endophytic bacteria associated with Panax ginseng seedlings.</title>
        <authorList>
            <person name="Park J.M."/>
            <person name="Shin R."/>
            <person name="Jo S.H."/>
        </authorList>
    </citation>
    <scope>NUCLEOTIDE SEQUENCE [LARGE SCALE GENOMIC DNA]</scope>
    <source>
        <strain evidence="7">PgKB30</strain>
    </source>
</reference>
<keyword evidence="7" id="KW-1185">Reference proteome</keyword>
<sequence>MKRRDRIDHNAKNVMLSHVLRSWLILPMKRLPPLPALHTFLITAKCCNFTRAAEALHITQGAVSRQISGLEAHLGYRLFNRQARGLNLTAQGRELLPRIEQVFSLIEEALDQVDAKPRALQIKAPTCISRWLLPRLMQWQKERPDVPVRLTTTSAHTVDFRREDFDAAVVFGAHPGDFTHVQHLFDEQLTPVCSPSLPFSNPLSRLADLERHMLLHPTLDERDWTLWLKAARAKLSNVEQGQHFDTMDLAMTVASQGSGVAIGDWSLIGEDLSAGRLVMPFELRVRTGAAYYFVHPRGASIPSPLQDLLDWLSLQAAERRIG</sequence>
<feature type="domain" description="HTH lysR-type" evidence="5">
    <location>
        <begin position="32"/>
        <end position="89"/>
    </location>
</feature>
<dbReference type="SUPFAM" id="SSF53850">
    <property type="entry name" value="Periplasmic binding protein-like II"/>
    <property type="match status" value="1"/>
</dbReference>
<dbReference type="KEGG" id="pgg:FX982_00479"/>
<name>A0A6M8M3N0_9PSED</name>
<dbReference type="FunFam" id="3.40.190.10:FF:000017">
    <property type="entry name" value="Glycine cleavage system transcriptional activator"/>
    <property type="match status" value="1"/>
</dbReference>
<evidence type="ECO:0000313" key="7">
    <source>
        <dbReference type="Proteomes" id="UP000501989"/>
    </source>
</evidence>
<evidence type="ECO:0000256" key="4">
    <source>
        <dbReference type="ARBA" id="ARBA00023163"/>
    </source>
</evidence>
<dbReference type="Pfam" id="PF03466">
    <property type="entry name" value="LysR_substrate"/>
    <property type="match status" value="1"/>
</dbReference>
<dbReference type="PANTHER" id="PTHR30537:SF26">
    <property type="entry name" value="GLYCINE CLEAVAGE SYSTEM TRANSCRIPTIONAL ACTIVATOR"/>
    <property type="match status" value="1"/>
</dbReference>
<evidence type="ECO:0000256" key="1">
    <source>
        <dbReference type="ARBA" id="ARBA00009437"/>
    </source>
</evidence>
<keyword evidence="2" id="KW-0805">Transcription regulation</keyword>
<dbReference type="InterPro" id="IPR000847">
    <property type="entry name" value="LysR_HTH_N"/>
</dbReference>
<organism evidence="6 7">
    <name type="scientific">Pseudomonas graminis</name>
    <dbReference type="NCBI Taxonomy" id="158627"/>
    <lineage>
        <taxon>Bacteria</taxon>
        <taxon>Pseudomonadati</taxon>
        <taxon>Pseudomonadota</taxon>
        <taxon>Gammaproteobacteria</taxon>
        <taxon>Pseudomonadales</taxon>
        <taxon>Pseudomonadaceae</taxon>
        <taxon>Pseudomonas</taxon>
    </lineage>
</organism>
<dbReference type="InterPro" id="IPR005119">
    <property type="entry name" value="LysR_subst-bd"/>
</dbReference>
<keyword evidence="3" id="KW-0238">DNA-binding</keyword>
<dbReference type="Proteomes" id="UP000501989">
    <property type="component" value="Chromosome"/>
</dbReference>
<evidence type="ECO:0000256" key="3">
    <source>
        <dbReference type="ARBA" id="ARBA00023125"/>
    </source>
</evidence>
<dbReference type="PROSITE" id="PS50931">
    <property type="entry name" value="HTH_LYSR"/>
    <property type="match status" value="1"/>
</dbReference>
<dbReference type="GO" id="GO:0003700">
    <property type="term" value="F:DNA-binding transcription factor activity"/>
    <property type="evidence" value="ECO:0007669"/>
    <property type="project" value="InterPro"/>
</dbReference>
<accession>A0A6M8M3N0</accession>
<evidence type="ECO:0000259" key="5">
    <source>
        <dbReference type="PROSITE" id="PS50931"/>
    </source>
</evidence>
<dbReference type="PRINTS" id="PR00039">
    <property type="entry name" value="HTHLYSR"/>
</dbReference>
<dbReference type="InterPro" id="IPR036388">
    <property type="entry name" value="WH-like_DNA-bd_sf"/>
</dbReference>
<dbReference type="Pfam" id="PF00126">
    <property type="entry name" value="HTH_1"/>
    <property type="match status" value="1"/>
</dbReference>
<keyword evidence="4" id="KW-0804">Transcription</keyword>
<dbReference type="Gene3D" id="3.40.190.10">
    <property type="entry name" value="Periplasmic binding protein-like II"/>
    <property type="match status" value="2"/>
</dbReference>